<proteinExistence type="predicted"/>
<dbReference type="RefSeq" id="WP_377329923.1">
    <property type="nucleotide sequence ID" value="NZ_JBHSNG010000035.1"/>
</dbReference>
<dbReference type="Pfam" id="PF04993">
    <property type="entry name" value="TfoX_N"/>
    <property type="match status" value="1"/>
</dbReference>
<dbReference type="EMBL" id="JBHSNG010000035">
    <property type="protein sequence ID" value="MFC5583158.1"/>
    <property type="molecule type" value="Genomic_DNA"/>
</dbReference>
<evidence type="ECO:0000313" key="3">
    <source>
        <dbReference type="Proteomes" id="UP001596111"/>
    </source>
</evidence>
<comment type="caution">
    <text evidence="2">The sequence shown here is derived from an EMBL/GenBank/DDBJ whole genome shotgun (WGS) entry which is preliminary data.</text>
</comment>
<evidence type="ECO:0000313" key="2">
    <source>
        <dbReference type="EMBL" id="MFC5583158.1"/>
    </source>
</evidence>
<accession>A0ABW0T1V6</accession>
<organism evidence="2 3">
    <name type="scientific">Rhodanobacter terrae</name>
    <dbReference type="NCBI Taxonomy" id="418647"/>
    <lineage>
        <taxon>Bacteria</taxon>
        <taxon>Pseudomonadati</taxon>
        <taxon>Pseudomonadota</taxon>
        <taxon>Gammaproteobacteria</taxon>
        <taxon>Lysobacterales</taxon>
        <taxon>Rhodanobacteraceae</taxon>
        <taxon>Rhodanobacter</taxon>
    </lineage>
</organism>
<gene>
    <name evidence="2" type="ORF">ACFPPB_18750</name>
</gene>
<protein>
    <submittedName>
        <fullName evidence="2">TfoX/Sxy family protein</fullName>
    </submittedName>
</protein>
<feature type="domain" description="TfoX N-terminal" evidence="1">
    <location>
        <begin position="13"/>
        <end position="102"/>
    </location>
</feature>
<dbReference type="Proteomes" id="UP001596111">
    <property type="component" value="Unassembled WGS sequence"/>
</dbReference>
<evidence type="ECO:0000259" key="1">
    <source>
        <dbReference type="Pfam" id="PF04993"/>
    </source>
</evidence>
<reference evidence="3" key="1">
    <citation type="journal article" date="2019" name="Int. J. Syst. Evol. Microbiol.">
        <title>The Global Catalogue of Microorganisms (GCM) 10K type strain sequencing project: providing services to taxonomists for standard genome sequencing and annotation.</title>
        <authorList>
            <consortium name="The Broad Institute Genomics Platform"/>
            <consortium name="The Broad Institute Genome Sequencing Center for Infectious Disease"/>
            <person name="Wu L."/>
            <person name="Ma J."/>
        </authorList>
    </citation>
    <scope>NUCLEOTIDE SEQUENCE [LARGE SCALE GENOMIC DNA]</scope>
    <source>
        <strain evidence="3">CGMCC 1.13587</strain>
    </source>
</reference>
<sequence length="109" mass="11950">MARDQGLEELLNEQLEAVRGLAQKSMFGGWAWLLNGNLLCAARDDGMLVRLGKGNDGWALDLPGIVPMLSRGRHMQGWVRAASEAYGDDALRQKLVDAALDFNRSLPAK</sequence>
<name>A0ABW0T1V6_9GAMM</name>
<keyword evidence="3" id="KW-1185">Reference proteome</keyword>
<dbReference type="InterPro" id="IPR007076">
    <property type="entry name" value="TfoX_N"/>
</dbReference>
<dbReference type="SUPFAM" id="SSF159894">
    <property type="entry name" value="YgaC/TfoX-N like"/>
    <property type="match status" value="1"/>
</dbReference>